<dbReference type="PATRIC" id="fig|861299.3.peg.4592"/>
<dbReference type="Gene3D" id="3.40.630.10">
    <property type="entry name" value="Zn peptidases"/>
    <property type="match status" value="1"/>
</dbReference>
<evidence type="ECO:0000256" key="3">
    <source>
        <dbReference type="PROSITE-ProRule" id="PRU01379"/>
    </source>
</evidence>
<organism evidence="5 6">
    <name type="scientific">Gemmatirosa kalamazoonensis</name>
    <dbReference type="NCBI Taxonomy" id="861299"/>
    <lineage>
        <taxon>Bacteria</taxon>
        <taxon>Pseudomonadati</taxon>
        <taxon>Gemmatimonadota</taxon>
        <taxon>Gemmatimonadia</taxon>
        <taxon>Gemmatimonadales</taxon>
        <taxon>Gemmatimonadaceae</taxon>
        <taxon>Gemmatirosa</taxon>
    </lineage>
</organism>
<sequence length="569" mass="62724">MTNRCVLRAASLSLFLAACGPKGLQTKVDPKAVQGAMAAGRAAAEAGRHAPFPLTRAERTHYMETSRLSDVYMFLDSLARIGAPITELSMGKSAQGADIAFIVASRPWVHTPEEARASGKPVVYVQANIHAGEVEGKEALQMVLRDLALDPRPNVLDSLVLIAVPVYNADGNEAIAPQTINRTEQNGPVLVGTRANAMGLDLNRDYTKAEAPETRASLAAFERWDPDMFVDLHTTDGSYHGYALTYSPSLHPGAPLHAFNQDTLLPELERRVRDRRHVSTFPYGNFVREFNERALTDTVKRGWETYDHRARYGTNYFGLRGKLSVLSEAFSHDPFEKRVESTYAFVRELLSLVAAQGPAIVARTRRPATPNEGVLRARLTTSPRTGPVIAEDVVRLADTMTVTEPGVPRGYRRTGHYRTIDMPIYDRFDPTLRAALPTGGWALGADQERAVRTLRLHGVRVERADSASGDVEAQVFRTDSVVRAPRPFQGHNEVRLEGQWRTDRRRVDAGGFFVPAAQPLALVAQELLEPQSDDGLATWNQLDPFLRVGGDFPIVRLAGVPNGKRMPVP</sequence>
<dbReference type="InParanoid" id="W0RR63"/>
<evidence type="ECO:0000313" key="6">
    <source>
        <dbReference type="Proteomes" id="UP000019151"/>
    </source>
</evidence>
<keyword evidence="5" id="KW-0378">Hydrolase</keyword>
<dbReference type="GO" id="GO:0006508">
    <property type="term" value="P:proteolysis"/>
    <property type="evidence" value="ECO:0007669"/>
    <property type="project" value="InterPro"/>
</dbReference>
<dbReference type="InterPro" id="IPR000834">
    <property type="entry name" value="Peptidase_M14"/>
</dbReference>
<dbReference type="HOGENOM" id="CLU_032905_0_0_0"/>
<feature type="domain" description="Peptidase M14" evidence="4">
    <location>
        <begin position="64"/>
        <end position="353"/>
    </location>
</feature>
<dbReference type="SMART" id="SM00631">
    <property type="entry name" value="Zn_pept"/>
    <property type="match status" value="1"/>
</dbReference>
<feature type="active site" description="Proton donor/acceptor" evidence="3">
    <location>
        <position position="328"/>
    </location>
</feature>
<dbReference type="AlphaFoldDB" id="W0RR63"/>
<dbReference type="Proteomes" id="UP000019151">
    <property type="component" value="Chromosome"/>
</dbReference>
<evidence type="ECO:0000256" key="1">
    <source>
        <dbReference type="ARBA" id="ARBA00001947"/>
    </source>
</evidence>
<dbReference type="CDD" id="cd06241">
    <property type="entry name" value="M14-like"/>
    <property type="match status" value="1"/>
</dbReference>
<keyword evidence="6" id="KW-1185">Reference proteome</keyword>
<dbReference type="eggNOG" id="COG2866">
    <property type="taxonomic scope" value="Bacteria"/>
</dbReference>
<proteinExistence type="inferred from homology"/>
<evidence type="ECO:0000256" key="2">
    <source>
        <dbReference type="ARBA" id="ARBA00005988"/>
    </source>
</evidence>
<reference evidence="5 6" key="1">
    <citation type="journal article" date="2014" name="Genome Announc.">
        <title>Genome Sequence and Methylome of Soil Bacterium Gemmatirosa kalamazoonensis KBS708T, a Member of the Rarely Cultivated Gemmatimonadetes Phylum.</title>
        <authorList>
            <person name="Debruyn J.M."/>
            <person name="Radosevich M."/>
            <person name="Wommack K.E."/>
            <person name="Polson S.W."/>
            <person name="Hauser L.J."/>
            <person name="Fawaz M.N."/>
            <person name="Korlach J."/>
            <person name="Tsai Y.C."/>
        </authorList>
    </citation>
    <scope>NUCLEOTIDE SEQUENCE [LARGE SCALE GENOMIC DNA]</scope>
    <source>
        <strain evidence="5 6">KBS708</strain>
    </source>
</reference>
<dbReference type="GO" id="GO:0005615">
    <property type="term" value="C:extracellular space"/>
    <property type="evidence" value="ECO:0007669"/>
    <property type="project" value="TreeGrafter"/>
</dbReference>
<dbReference type="PANTHER" id="PTHR11705">
    <property type="entry name" value="PROTEASE FAMILY M14 CARBOXYPEPTIDASE A,B"/>
    <property type="match status" value="1"/>
</dbReference>
<dbReference type="PANTHER" id="PTHR11705:SF145">
    <property type="entry name" value="PEPTIDASE M14 CARBOXYPEPTIDASE A DOMAIN-CONTAINING PROTEIN"/>
    <property type="match status" value="1"/>
</dbReference>
<dbReference type="GO" id="GO:0008270">
    <property type="term" value="F:zinc ion binding"/>
    <property type="evidence" value="ECO:0007669"/>
    <property type="project" value="InterPro"/>
</dbReference>
<comment type="cofactor">
    <cofactor evidence="1">
        <name>Zn(2+)</name>
        <dbReference type="ChEBI" id="CHEBI:29105"/>
    </cofactor>
</comment>
<keyword evidence="5" id="KW-0645">Protease</keyword>
<evidence type="ECO:0000259" key="4">
    <source>
        <dbReference type="PROSITE" id="PS52035"/>
    </source>
</evidence>
<dbReference type="KEGG" id="gba:J421_4536"/>
<comment type="similarity">
    <text evidence="2 3">Belongs to the peptidase M14 family.</text>
</comment>
<keyword evidence="5" id="KW-0121">Carboxypeptidase</keyword>
<name>W0RR63_9BACT</name>
<dbReference type="Pfam" id="PF00246">
    <property type="entry name" value="Peptidase_M14"/>
    <property type="match status" value="1"/>
</dbReference>
<dbReference type="RefSeq" id="WP_104022972.1">
    <property type="nucleotide sequence ID" value="NZ_CP007128.1"/>
</dbReference>
<accession>W0RR63</accession>
<dbReference type="SUPFAM" id="SSF53187">
    <property type="entry name" value="Zn-dependent exopeptidases"/>
    <property type="match status" value="1"/>
</dbReference>
<evidence type="ECO:0000313" key="5">
    <source>
        <dbReference type="EMBL" id="AHG92073.1"/>
    </source>
</evidence>
<dbReference type="STRING" id="861299.J421_4536"/>
<dbReference type="GO" id="GO:0004181">
    <property type="term" value="F:metallocarboxypeptidase activity"/>
    <property type="evidence" value="ECO:0007669"/>
    <property type="project" value="InterPro"/>
</dbReference>
<gene>
    <name evidence="5" type="ORF">J421_4536</name>
</gene>
<dbReference type="OrthoDB" id="9767214at2"/>
<protein>
    <submittedName>
        <fullName evidence="5">Peptidase M14 carboxypeptidase A</fullName>
    </submittedName>
</protein>
<dbReference type="PROSITE" id="PS52035">
    <property type="entry name" value="PEPTIDASE_M14"/>
    <property type="match status" value="1"/>
</dbReference>
<dbReference type="EMBL" id="CP007128">
    <property type="protein sequence ID" value="AHG92073.1"/>
    <property type="molecule type" value="Genomic_DNA"/>
</dbReference>
<dbReference type="PROSITE" id="PS51257">
    <property type="entry name" value="PROKAR_LIPOPROTEIN"/>
    <property type="match status" value="1"/>
</dbReference>